<keyword evidence="5" id="KW-0808">Transferase</keyword>
<dbReference type="AlphaFoldDB" id="A0A1Y1QKS3"/>
<feature type="non-terminal residue" evidence="15">
    <location>
        <position position="297"/>
    </location>
</feature>
<dbReference type="Gene3D" id="3.30.565.10">
    <property type="entry name" value="Histidine kinase-like ATPase, C-terminal domain"/>
    <property type="match status" value="1"/>
</dbReference>
<comment type="caution">
    <text evidence="15">The sequence shown here is derived from an EMBL/GenBank/DDBJ whole genome shotgun (WGS) entry which is preliminary data.</text>
</comment>
<dbReference type="PANTHER" id="PTHR45569:SF1">
    <property type="entry name" value="SENSOR PROTEIN KDPD"/>
    <property type="match status" value="1"/>
</dbReference>
<evidence type="ECO:0000313" key="15">
    <source>
        <dbReference type="EMBL" id="OQX07883.1"/>
    </source>
</evidence>
<comment type="catalytic activity">
    <reaction evidence="1">
        <text>ATP + protein L-histidine = ADP + protein N-phospho-L-histidine.</text>
        <dbReference type="EC" id="2.7.13.3"/>
    </reaction>
</comment>
<feature type="transmembrane region" description="Helical" evidence="13">
    <location>
        <begin position="89"/>
        <end position="109"/>
    </location>
</feature>
<dbReference type="InterPro" id="IPR036097">
    <property type="entry name" value="HisK_dim/P_sf"/>
</dbReference>
<evidence type="ECO:0000256" key="11">
    <source>
        <dbReference type="ARBA" id="ARBA00023012"/>
    </source>
</evidence>
<dbReference type="SUPFAM" id="SSF47384">
    <property type="entry name" value="Homodimeric domain of signal transducing histidine kinase"/>
    <property type="match status" value="1"/>
</dbReference>
<keyword evidence="8" id="KW-0418">Kinase</keyword>
<evidence type="ECO:0000256" key="12">
    <source>
        <dbReference type="ARBA" id="ARBA00023136"/>
    </source>
</evidence>
<dbReference type="Pfam" id="PF13493">
    <property type="entry name" value="DUF4118"/>
    <property type="match status" value="1"/>
</dbReference>
<name>A0A1Y1QKS3_9GAMM</name>
<dbReference type="InterPro" id="IPR052023">
    <property type="entry name" value="Histidine_kinase_KdpD"/>
</dbReference>
<keyword evidence="7" id="KW-0547">Nucleotide-binding</keyword>
<evidence type="ECO:0000256" key="9">
    <source>
        <dbReference type="ARBA" id="ARBA00022840"/>
    </source>
</evidence>
<keyword evidence="9" id="KW-0067">ATP-binding</keyword>
<dbReference type="GO" id="GO:0005524">
    <property type="term" value="F:ATP binding"/>
    <property type="evidence" value="ECO:0007669"/>
    <property type="project" value="UniProtKB-KW"/>
</dbReference>
<feature type="domain" description="Histidine kinase" evidence="14">
    <location>
        <begin position="152"/>
        <end position="297"/>
    </location>
</feature>
<evidence type="ECO:0000256" key="4">
    <source>
        <dbReference type="ARBA" id="ARBA00022553"/>
    </source>
</evidence>
<dbReference type="GO" id="GO:0005886">
    <property type="term" value="C:plasma membrane"/>
    <property type="evidence" value="ECO:0007669"/>
    <property type="project" value="TreeGrafter"/>
</dbReference>
<evidence type="ECO:0000256" key="7">
    <source>
        <dbReference type="ARBA" id="ARBA00022741"/>
    </source>
</evidence>
<dbReference type="Gene3D" id="1.10.287.130">
    <property type="match status" value="1"/>
</dbReference>
<gene>
    <name evidence="15" type="ORF">BWK73_26865</name>
</gene>
<keyword evidence="10 13" id="KW-1133">Transmembrane helix</keyword>
<accession>A0A1Y1QKS3</accession>
<dbReference type="InterPro" id="IPR038318">
    <property type="entry name" value="KdpD_sf"/>
</dbReference>
<evidence type="ECO:0000256" key="8">
    <source>
        <dbReference type="ARBA" id="ARBA00022777"/>
    </source>
</evidence>
<protein>
    <recommendedName>
        <fullName evidence="3">histidine kinase</fullName>
        <ecNumber evidence="3">2.7.13.3</ecNumber>
    </recommendedName>
</protein>
<evidence type="ECO:0000256" key="13">
    <source>
        <dbReference type="SAM" id="Phobius"/>
    </source>
</evidence>
<dbReference type="Gene3D" id="1.20.120.620">
    <property type="entry name" value="Backbone structure of the membrane domain of e. Coli histidine kinase receptor kdpd"/>
    <property type="match status" value="1"/>
</dbReference>
<dbReference type="PANTHER" id="PTHR45569">
    <property type="entry name" value="SENSOR PROTEIN KDPD"/>
    <property type="match status" value="1"/>
</dbReference>
<dbReference type="InterPro" id="IPR005467">
    <property type="entry name" value="His_kinase_dom"/>
</dbReference>
<dbReference type="SUPFAM" id="SSF55874">
    <property type="entry name" value="ATPase domain of HSP90 chaperone/DNA topoisomerase II/histidine kinase"/>
    <property type="match status" value="1"/>
</dbReference>
<dbReference type="Proteomes" id="UP000192491">
    <property type="component" value="Unassembled WGS sequence"/>
</dbReference>
<evidence type="ECO:0000256" key="10">
    <source>
        <dbReference type="ARBA" id="ARBA00022989"/>
    </source>
</evidence>
<dbReference type="InterPro" id="IPR003661">
    <property type="entry name" value="HisK_dim/P_dom"/>
</dbReference>
<dbReference type="SMART" id="SM00388">
    <property type="entry name" value="HisKA"/>
    <property type="match status" value="1"/>
</dbReference>
<comment type="subcellular location">
    <subcellularLocation>
        <location evidence="2">Membrane</location>
        <topology evidence="2">Multi-pass membrane protein</topology>
    </subcellularLocation>
</comment>
<dbReference type="GO" id="GO:0000155">
    <property type="term" value="F:phosphorelay sensor kinase activity"/>
    <property type="evidence" value="ECO:0007669"/>
    <property type="project" value="InterPro"/>
</dbReference>
<dbReference type="CDD" id="cd00082">
    <property type="entry name" value="HisKA"/>
    <property type="match status" value="1"/>
</dbReference>
<feature type="transmembrane region" description="Helical" evidence="13">
    <location>
        <begin position="60"/>
        <end position="77"/>
    </location>
</feature>
<reference evidence="15 16" key="1">
    <citation type="submission" date="2017-01" db="EMBL/GenBank/DDBJ databases">
        <title>Novel large sulfur bacteria in the metagenomes of groundwater-fed chemosynthetic microbial mats in the Lake Huron basin.</title>
        <authorList>
            <person name="Sharrar A.M."/>
            <person name="Flood B.E."/>
            <person name="Bailey J.V."/>
            <person name="Jones D.S."/>
            <person name="Biddanda B."/>
            <person name="Ruberg S.A."/>
            <person name="Marcus D.N."/>
            <person name="Dick G.J."/>
        </authorList>
    </citation>
    <scope>NUCLEOTIDE SEQUENCE [LARGE SCALE GENOMIC DNA]</scope>
    <source>
        <strain evidence="15">A8</strain>
    </source>
</reference>
<dbReference type="InterPro" id="IPR036890">
    <property type="entry name" value="HATPase_C_sf"/>
</dbReference>
<dbReference type="InterPro" id="IPR025201">
    <property type="entry name" value="KdpD_TM"/>
</dbReference>
<evidence type="ECO:0000256" key="1">
    <source>
        <dbReference type="ARBA" id="ARBA00000085"/>
    </source>
</evidence>
<keyword evidence="12 13" id="KW-0472">Membrane</keyword>
<dbReference type="EMBL" id="MTEJ01000193">
    <property type="protein sequence ID" value="OQX07883.1"/>
    <property type="molecule type" value="Genomic_DNA"/>
</dbReference>
<sequence length="297" mass="32897">MKNGLEARPLWQRYLLALLAVGITTLLAVPLHNHLDLANTAMLFLLTVALVAVKLGRRPAILTAFCSVIAFDLFFVPPHWSLSVAHAQYLIFAVMLVVALIITHLTAGLRQQATDANTREQQALSLYELEKVAHEARMQMLSERLRNTILSALSHDIRTPLTSLYGLAESLKLSKPPLPAETQETITAIRDQALHLNSMVSNLLEMARLQAGGMKFRKEWQPLEEVIGASTKLLKVALQNHPVKVSLSADLPLLEFDAILMERVFCNLLENAAKYSPADSTLQITAKLLPTQVEICV</sequence>
<evidence type="ECO:0000256" key="3">
    <source>
        <dbReference type="ARBA" id="ARBA00012438"/>
    </source>
</evidence>
<evidence type="ECO:0000256" key="2">
    <source>
        <dbReference type="ARBA" id="ARBA00004141"/>
    </source>
</evidence>
<evidence type="ECO:0000256" key="6">
    <source>
        <dbReference type="ARBA" id="ARBA00022692"/>
    </source>
</evidence>
<evidence type="ECO:0000259" key="14">
    <source>
        <dbReference type="PROSITE" id="PS50109"/>
    </source>
</evidence>
<feature type="transmembrane region" description="Helical" evidence="13">
    <location>
        <begin position="12"/>
        <end position="31"/>
    </location>
</feature>
<dbReference type="EC" id="2.7.13.3" evidence="3"/>
<evidence type="ECO:0000313" key="16">
    <source>
        <dbReference type="Proteomes" id="UP000192491"/>
    </source>
</evidence>
<keyword evidence="6 13" id="KW-0812">Transmembrane</keyword>
<organism evidence="15 16">
    <name type="scientific">Thiothrix lacustris</name>
    <dbReference type="NCBI Taxonomy" id="525917"/>
    <lineage>
        <taxon>Bacteria</taxon>
        <taxon>Pseudomonadati</taxon>
        <taxon>Pseudomonadota</taxon>
        <taxon>Gammaproteobacteria</taxon>
        <taxon>Thiotrichales</taxon>
        <taxon>Thiotrichaceae</taxon>
        <taxon>Thiothrix</taxon>
    </lineage>
</organism>
<evidence type="ECO:0000256" key="5">
    <source>
        <dbReference type="ARBA" id="ARBA00022679"/>
    </source>
</evidence>
<dbReference type="PROSITE" id="PS50109">
    <property type="entry name" value="HIS_KIN"/>
    <property type="match status" value="1"/>
</dbReference>
<keyword evidence="4" id="KW-0597">Phosphoprotein</keyword>
<feature type="transmembrane region" description="Helical" evidence="13">
    <location>
        <begin position="37"/>
        <end position="53"/>
    </location>
</feature>
<dbReference type="Pfam" id="PF00512">
    <property type="entry name" value="HisKA"/>
    <property type="match status" value="1"/>
</dbReference>
<keyword evidence="11" id="KW-0902">Two-component regulatory system</keyword>
<proteinExistence type="predicted"/>